<reference evidence="1" key="1">
    <citation type="submission" date="2014-09" db="EMBL/GenBank/DDBJ databases">
        <authorList>
            <person name="Magalhaes I.L.F."/>
            <person name="Oliveira U."/>
            <person name="Santos F.R."/>
            <person name="Vidigal T.H.D.A."/>
            <person name="Brescovit A.D."/>
            <person name="Santos A.J."/>
        </authorList>
    </citation>
    <scope>NUCLEOTIDE SEQUENCE</scope>
    <source>
        <tissue evidence="1">Shoot tissue taken approximately 20 cm above the soil surface</tissue>
    </source>
</reference>
<evidence type="ECO:0000313" key="1">
    <source>
        <dbReference type="EMBL" id="JAE38701.1"/>
    </source>
</evidence>
<organism evidence="1">
    <name type="scientific">Arundo donax</name>
    <name type="common">Giant reed</name>
    <name type="synonym">Donax arundinaceus</name>
    <dbReference type="NCBI Taxonomy" id="35708"/>
    <lineage>
        <taxon>Eukaryota</taxon>
        <taxon>Viridiplantae</taxon>
        <taxon>Streptophyta</taxon>
        <taxon>Embryophyta</taxon>
        <taxon>Tracheophyta</taxon>
        <taxon>Spermatophyta</taxon>
        <taxon>Magnoliopsida</taxon>
        <taxon>Liliopsida</taxon>
        <taxon>Poales</taxon>
        <taxon>Poaceae</taxon>
        <taxon>PACMAD clade</taxon>
        <taxon>Arundinoideae</taxon>
        <taxon>Arundineae</taxon>
        <taxon>Arundo</taxon>
    </lineage>
</organism>
<sequence>MQALVASFSRQKDQPVFIEKSKV</sequence>
<dbReference type="EMBL" id="GBRH01159195">
    <property type="protein sequence ID" value="JAE38701.1"/>
    <property type="molecule type" value="Transcribed_RNA"/>
</dbReference>
<accession>A0A0A9HV13</accession>
<name>A0A0A9HV13_ARUDO</name>
<reference evidence="1" key="2">
    <citation type="journal article" date="2015" name="Data Brief">
        <title>Shoot transcriptome of the giant reed, Arundo donax.</title>
        <authorList>
            <person name="Barrero R.A."/>
            <person name="Guerrero F.D."/>
            <person name="Moolhuijzen P."/>
            <person name="Goolsby J.A."/>
            <person name="Tidwell J."/>
            <person name="Bellgard S.E."/>
            <person name="Bellgard M.I."/>
        </authorList>
    </citation>
    <scope>NUCLEOTIDE SEQUENCE</scope>
    <source>
        <tissue evidence="1">Shoot tissue taken approximately 20 cm above the soil surface</tissue>
    </source>
</reference>
<dbReference type="AlphaFoldDB" id="A0A0A9HV13"/>
<proteinExistence type="predicted"/>
<protein>
    <submittedName>
        <fullName evidence="1">Uncharacterized protein</fullName>
    </submittedName>
</protein>